<name>A0AAW0XX11_CHEQU</name>
<evidence type="ECO:0000313" key="4">
    <source>
        <dbReference type="EMBL" id="KAK8744483.1"/>
    </source>
</evidence>
<feature type="domain" description="VWFD" evidence="3">
    <location>
        <begin position="786"/>
        <end position="952"/>
    </location>
</feature>
<dbReference type="InterPro" id="IPR001747">
    <property type="entry name" value="Vitellogenin_N"/>
</dbReference>
<dbReference type="EMBL" id="JARKIK010000022">
    <property type="protein sequence ID" value="KAK8744484.1"/>
    <property type="molecule type" value="Genomic_DNA"/>
</dbReference>
<sequence>MPVFENIGENTEVRIAAFIALSYMEPSIGWWTRVAVSTWHEPSSQVANYVSATITARAHGTSPVSKNAARVVHLIKPPVTLSLSHSASIFFQDILSNCEVDAVLSIGWLTSAKGLFPSKVFLRLTMKAFFGFSEETKAQIGQGEINALIRRLYGLLQIESHKDARGTEGEIVQEMFGEILEQLGFAHTATKSDLMIYLKLMDTVVALPILKDYTQVIQAAVTSVKDSFPHTGRETDFSLVVPTDLGLPFIIEYTSDYSYWIDGTSTGTQLRPAKTKSTFTFIFEVSVDKTLLTKTLLPWSNKFAVGAGVHNAHAVILPLKGYFVLDTQKHEIKLSIEAQHSSKVLLKNSHNFPYTVVTGPFPTALHPQQSDYKKIRITKEETFQRHTQALPDIYGISVESSWSGDFEFPLNLHSLSQDLDPFTPSYKSWDYRLEWDPQASTTKSITITLTYVTSESSGESEELVQVGQETQGAADFGDFSQVSNGGEQEFQEGSRDFQEIGDLELETFGQQQQQTNYRQRIEKLQEEVMPISGGYVKSISIGLDLQGSTSRSYETVLTWAVGSSAGQHSTKIHFTIISNPPEGTFEDPHAICFDVLVLKPKFTPLTTVEDLLTSNLQTIIEAQIYDGVSCKGSPVLEGQGYLDASEAVINHLKEELAKECDPDTSHLRLIDIITSSLYDHANFKAQWTEDYPLVLRNLSNHLNDYFEGILFPLVSYDHTATNPEHAREIDATKTLDTNHWTIRDVRPHLVAVTHDLKLPALIEEFLGPAQMYKTFIYNYIQGRTPSKCNIETTKVRTYDGVSFPYQADSCWVTAVLSHSGAEETQSYDYVISVRFTEEWEVRVLWPWAGFNYDITKSVLLVNGEELKKGDKFVNFIQQETGSLVIFKRLGFLIVISDKLTIGKPNELIGNINGLCGRLDGEKRHDLVGPTGCIFTNPSLFALSWTTQGEGCSLFSLRSKKRGVTQYQEACPREDYIPTAVSHPNVVYDCTQWEYKERTVGNLICDAIEPTPSCKPNCKKTMDISKDLNYDCKKLVSTQTEAYCQQSQGRNLTRECHPHTLLTTYPASCVPQ</sequence>
<dbReference type="EMBL" id="JARKIK010000022">
    <property type="protein sequence ID" value="KAK8744483.1"/>
    <property type="molecule type" value="Genomic_DNA"/>
</dbReference>
<dbReference type="SUPFAM" id="SSF48431">
    <property type="entry name" value="Lipovitellin-phosvitin complex, superhelical domain"/>
    <property type="match status" value="1"/>
</dbReference>
<dbReference type="PANTHER" id="PTHR23345">
    <property type="entry name" value="VITELLOGENIN-RELATED"/>
    <property type="match status" value="1"/>
</dbReference>
<dbReference type="Proteomes" id="UP001445076">
    <property type="component" value="Unassembled WGS sequence"/>
</dbReference>
<dbReference type="InterPro" id="IPR001846">
    <property type="entry name" value="VWF_type-D"/>
</dbReference>
<dbReference type="SMART" id="SM00216">
    <property type="entry name" value="VWD"/>
    <property type="match status" value="1"/>
</dbReference>
<dbReference type="Pfam" id="PF01347">
    <property type="entry name" value="Vitellogenin_N"/>
    <property type="match status" value="1"/>
</dbReference>
<dbReference type="InterPro" id="IPR050733">
    <property type="entry name" value="Vitellogenin/Apolipophorin"/>
</dbReference>
<dbReference type="PROSITE" id="PS51233">
    <property type="entry name" value="VWFD"/>
    <property type="match status" value="1"/>
</dbReference>
<dbReference type="Pfam" id="PF00094">
    <property type="entry name" value="VWD"/>
    <property type="match status" value="1"/>
</dbReference>
<dbReference type="Gene3D" id="1.25.10.20">
    <property type="entry name" value="Vitellinogen, superhelical"/>
    <property type="match status" value="1"/>
</dbReference>
<reference evidence="4" key="2">
    <citation type="submission" date="2024-01" db="EMBL/GenBank/DDBJ databases">
        <authorList>
            <person name="He J."/>
            <person name="Wang M."/>
            <person name="Zheng J."/>
            <person name="Liu Z."/>
        </authorList>
    </citation>
    <scope>NUCLEOTIDE SEQUENCE</scope>
    <source>
        <strain evidence="4">ZL_2023a</strain>
        <tissue evidence="4">Muscle</tissue>
    </source>
</reference>
<organism evidence="4 5">
    <name type="scientific">Cherax quadricarinatus</name>
    <name type="common">Australian red claw crayfish</name>
    <dbReference type="NCBI Taxonomy" id="27406"/>
    <lineage>
        <taxon>Eukaryota</taxon>
        <taxon>Metazoa</taxon>
        <taxon>Ecdysozoa</taxon>
        <taxon>Arthropoda</taxon>
        <taxon>Crustacea</taxon>
        <taxon>Multicrustacea</taxon>
        <taxon>Malacostraca</taxon>
        <taxon>Eumalacostraca</taxon>
        <taxon>Eucarida</taxon>
        <taxon>Decapoda</taxon>
        <taxon>Pleocyemata</taxon>
        <taxon>Astacidea</taxon>
        <taxon>Parastacoidea</taxon>
        <taxon>Parastacidae</taxon>
        <taxon>Cherax</taxon>
    </lineage>
</organism>
<dbReference type="InterPro" id="IPR015819">
    <property type="entry name" value="Lipid_transp_b-sht_shell"/>
</dbReference>
<evidence type="ECO:0000256" key="2">
    <source>
        <dbReference type="ARBA" id="ARBA00023180"/>
    </source>
</evidence>
<evidence type="ECO:0000313" key="5">
    <source>
        <dbReference type="Proteomes" id="UP001445076"/>
    </source>
</evidence>
<dbReference type="SUPFAM" id="SSF56968">
    <property type="entry name" value="Lipovitellin-phosvitin complex, beta-sheet shell regions"/>
    <property type="match status" value="1"/>
</dbReference>
<gene>
    <name evidence="4" type="ORF">OTU49_000830</name>
</gene>
<proteinExistence type="predicted"/>
<keyword evidence="2" id="KW-0325">Glycoprotein</keyword>
<protein>
    <recommendedName>
        <fullName evidence="3">VWFD domain-containing protein</fullName>
    </recommendedName>
</protein>
<keyword evidence="5" id="KW-1185">Reference proteome</keyword>
<reference evidence="4 5" key="1">
    <citation type="journal article" date="2024" name="BMC Genomics">
        <title>Genome assembly of redclaw crayfish (Cherax quadricarinatus) provides insights into its immune adaptation and hypoxia tolerance.</title>
        <authorList>
            <person name="Liu Z."/>
            <person name="Zheng J."/>
            <person name="Li H."/>
            <person name="Fang K."/>
            <person name="Wang S."/>
            <person name="He J."/>
            <person name="Zhou D."/>
            <person name="Weng S."/>
            <person name="Chi M."/>
            <person name="Gu Z."/>
            <person name="He J."/>
            <person name="Li F."/>
            <person name="Wang M."/>
        </authorList>
    </citation>
    <scope>NUCLEOTIDE SEQUENCE [LARGE SCALE GENOMIC DNA]</scope>
    <source>
        <strain evidence="4">ZL_2023a</strain>
    </source>
</reference>
<dbReference type="AlphaFoldDB" id="A0AAW0XX11"/>
<keyword evidence="1" id="KW-1015">Disulfide bond</keyword>
<dbReference type="GO" id="GO:0005319">
    <property type="term" value="F:lipid transporter activity"/>
    <property type="evidence" value="ECO:0007669"/>
    <property type="project" value="InterPro"/>
</dbReference>
<evidence type="ECO:0000256" key="1">
    <source>
        <dbReference type="ARBA" id="ARBA00023157"/>
    </source>
</evidence>
<evidence type="ECO:0000259" key="3">
    <source>
        <dbReference type="PROSITE" id="PS51233"/>
    </source>
</evidence>
<accession>A0AAW0XX11</accession>
<dbReference type="InterPro" id="IPR011030">
    <property type="entry name" value="Lipovitellin_superhlx_dom"/>
</dbReference>
<comment type="caution">
    <text evidence="4">The sequence shown here is derived from an EMBL/GenBank/DDBJ whole genome shotgun (WGS) entry which is preliminary data.</text>
</comment>
<dbReference type="PANTHER" id="PTHR23345:SF15">
    <property type="entry name" value="VITELLOGENIN 1-RELATED"/>
    <property type="match status" value="1"/>
</dbReference>